<name>A0A433MSF1_9BURK</name>
<evidence type="ECO:0000313" key="2">
    <source>
        <dbReference type="Proteomes" id="UP000281118"/>
    </source>
</evidence>
<evidence type="ECO:0000313" key="1">
    <source>
        <dbReference type="EMBL" id="RUR70742.1"/>
    </source>
</evidence>
<accession>A0A433MSF1</accession>
<dbReference type="Proteomes" id="UP000281118">
    <property type="component" value="Unassembled WGS sequence"/>
</dbReference>
<organism evidence="1 2">
    <name type="scientific">Variovorax guangxiensis</name>
    <dbReference type="NCBI Taxonomy" id="1775474"/>
    <lineage>
        <taxon>Bacteria</taxon>
        <taxon>Pseudomonadati</taxon>
        <taxon>Pseudomonadota</taxon>
        <taxon>Betaproteobacteria</taxon>
        <taxon>Burkholderiales</taxon>
        <taxon>Comamonadaceae</taxon>
        <taxon>Variovorax</taxon>
    </lineage>
</organism>
<dbReference type="OrthoDB" id="8851351at2"/>
<reference evidence="1 2" key="1">
    <citation type="submission" date="2018-12" db="EMBL/GenBank/DDBJ databases">
        <title>The genome sequences of Variovorax guangxiensis DSM 27352.</title>
        <authorList>
            <person name="Gao J."/>
            <person name="Sun J."/>
        </authorList>
    </citation>
    <scope>NUCLEOTIDE SEQUENCE [LARGE SCALE GENOMIC DNA]</scope>
    <source>
        <strain evidence="1 2">DSM 27352</strain>
    </source>
</reference>
<sequence length="237" mass="26373">MTRHGRGAGDTSMLRLGIHKLPMAEVVLIHTIMRLSAGQPGFAWQLVDAPPYDALLVDGSSPEHEYPGAVDSMAAAVLRLTRMNAGWQPGTMERPIRADRLQQWLRSIEQALREAQPGGLMLHEQTALEVEVSDAEHFMLRRWPPAMLLRNDLDNIRMASLLSRRALNAIELSDISQLPFSQCVAFLLELRKAGVLELHVAQALPPAMPRSDKALGSRDLARSFIDGIRRRLGLRVP</sequence>
<gene>
    <name evidence="1" type="ORF">EJP67_27150</name>
</gene>
<proteinExistence type="predicted"/>
<dbReference type="AlphaFoldDB" id="A0A433MSF1"/>
<dbReference type="EMBL" id="RXFT01000015">
    <property type="protein sequence ID" value="RUR70742.1"/>
    <property type="molecule type" value="Genomic_DNA"/>
</dbReference>
<comment type="caution">
    <text evidence="1">The sequence shown here is derived from an EMBL/GenBank/DDBJ whole genome shotgun (WGS) entry which is preliminary data.</text>
</comment>
<protein>
    <submittedName>
        <fullName evidence="1">Uncharacterized protein</fullName>
    </submittedName>
</protein>